<evidence type="ECO:0000313" key="2">
    <source>
        <dbReference type="Proteomes" id="UP000051379"/>
    </source>
</evidence>
<reference evidence="1 2" key="1">
    <citation type="journal article" date="2015" name="Genome Announc.">
        <title>Expanding the biotechnology potential of lactobacilli through comparative genomics of 213 strains and associated genera.</title>
        <authorList>
            <person name="Sun Z."/>
            <person name="Harris H.M."/>
            <person name="McCann A."/>
            <person name="Guo C."/>
            <person name="Argimon S."/>
            <person name="Zhang W."/>
            <person name="Yang X."/>
            <person name="Jeffery I.B."/>
            <person name="Cooney J.C."/>
            <person name="Kagawa T.F."/>
            <person name="Liu W."/>
            <person name="Song Y."/>
            <person name="Salvetti E."/>
            <person name="Wrobel A."/>
            <person name="Rasinkangas P."/>
            <person name="Parkhill J."/>
            <person name="Rea M.C."/>
            <person name="O'Sullivan O."/>
            <person name="Ritari J."/>
            <person name="Douillard F.P."/>
            <person name="Paul Ross R."/>
            <person name="Yang R."/>
            <person name="Briner A.E."/>
            <person name="Felis G.E."/>
            <person name="de Vos W.M."/>
            <person name="Barrangou R."/>
            <person name="Klaenhammer T.R."/>
            <person name="Caufield P.W."/>
            <person name="Cui Y."/>
            <person name="Zhang H."/>
            <person name="O'Toole P.W."/>
        </authorList>
    </citation>
    <scope>NUCLEOTIDE SEQUENCE [LARGE SCALE GENOMIC DNA]</scope>
    <source>
        <strain evidence="1 2">JCM 17355</strain>
    </source>
</reference>
<protein>
    <submittedName>
        <fullName evidence="1">Uncharacterized protein</fullName>
    </submittedName>
</protein>
<sequence length="51" mass="5759">MIPTLNGTSIFDKSAFRTPEPAVPDAPNNKMFFDIKISLRIIFMIIKGETM</sequence>
<accession>A0ABR5P5F9</accession>
<proteinExistence type="predicted"/>
<dbReference type="Proteomes" id="UP000051379">
    <property type="component" value="Unassembled WGS sequence"/>
</dbReference>
<name>A0ABR5P5F9_9LACO</name>
<organism evidence="1 2">
    <name type="scientific">Companilactobacillus futsaii JCM 17355</name>
    <dbReference type="NCBI Taxonomy" id="1423818"/>
    <lineage>
        <taxon>Bacteria</taxon>
        <taxon>Bacillati</taxon>
        <taxon>Bacillota</taxon>
        <taxon>Bacilli</taxon>
        <taxon>Lactobacillales</taxon>
        <taxon>Lactobacillaceae</taxon>
        <taxon>Companilactobacillus</taxon>
    </lineage>
</organism>
<keyword evidence="2" id="KW-1185">Reference proteome</keyword>
<evidence type="ECO:0000313" key="1">
    <source>
        <dbReference type="EMBL" id="KRK91890.1"/>
    </source>
</evidence>
<gene>
    <name evidence="1" type="ORF">FC88_GL001018</name>
</gene>
<dbReference type="EMBL" id="AZDO01000120">
    <property type="protein sequence ID" value="KRK91890.1"/>
    <property type="molecule type" value="Genomic_DNA"/>
</dbReference>
<comment type="caution">
    <text evidence="1">The sequence shown here is derived from an EMBL/GenBank/DDBJ whole genome shotgun (WGS) entry which is preliminary data.</text>
</comment>